<dbReference type="PANTHER" id="PTHR47510">
    <property type="entry name" value="REVERSE TRANSCRIPTASE DOMAIN-CONTAINING PROTEIN"/>
    <property type="match status" value="1"/>
</dbReference>
<comment type="caution">
    <text evidence="1">The sequence shown here is derived from an EMBL/GenBank/DDBJ whole genome shotgun (WGS) entry which is preliminary data.</text>
</comment>
<accession>A0A6S7LAA5</accession>
<dbReference type="EMBL" id="CACRXK020016196">
    <property type="protein sequence ID" value="CAB4029479.1"/>
    <property type="molecule type" value="Genomic_DNA"/>
</dbReference>
<dbReference type="OrthoDB" id="5986507at2759"/>
<reference evidence="1" key="1">
    <citation type="submission" date="2020-04" db="EMBL/GenBank/DDBJ databases">
        <authorList>
            <person name="Alioto T."/>
            <person name="Alioto T."/>
            <person name="Gomez Garrido J."/>
        </authorList>
    </citation>
    <scope>NUCLEOTIDE SEQUENCE</scope>
    <source>
        <strain evidence="1">A484AB</strain>
    </source>
</reference>
<keyword evidence="2" id="KW-1185">Reference proteome</keyword>
<evidence type="ECO:0000313" key="1">
    <source>
        <dbReference type="EMBL" id="CAB4029479.1"/>
    </source>
</evidence>
<dbReference type="Proteomes" id="UP001152795">
    <property type="component" value="Unassembled WGS sequence"/>
</dbReference>
<dbReference type="AlphaFoldDB" id="A0A6S7LAA5"/>
<dbReference type="PANTHER" id="PTHR47510:SF3">
    <property type="entry name" value="ENDO_EXONUCLEASE_PHOSPHATASE DOMAIN-CONTAINING PROTEIN"/>
    <property type="match status" value="1"/>
</dbReference>
<sequence length="293" mass="34195">SGFNADLAQINWNSIIANKRDNIDKLFTAFYDKVNNLTNKYSPLKLISKRMIKQFSKPWITKGIRRSIKIKNKLYHSADKNKYKLYRNKITILTRISKKSYFHEYFNNNLTNMRKTWEGINNLINRKRKNHKTITALRCPIKKEMIKNPKDIPDILNKHFSTIAKKLASKLPNSNTHFSQYLNSHNYLNSFFYNPVIPSEVEFEITSMPCNKADGLYSCPIRILKCIKQQISWPLAEIINLSIQTGVFPSKLKRAKVVPIYKTDDETDPGNYRPISLLSNFNQIISKINVQTT</sequence>
<proteinExistence type="predicted"/>
<feature type="non-terminal residue" evidence="1">
    <location>
        <position position="1"/>
    </location>
</feature>
<organism evidence="1 2">
    <name type="scientific">Paramuricea clavata</name>
    <name type="common">Red gorgonian</name>
    <name type="synonym">Violescent sea-whip</name>
    <dbReference type="NCBI Taxonomy" id="317549"/>
    <lineage>
        <taxon>Eukaryota</taxon>
        <taxon>Metazoa</taxon>
        <taxon>Cnidaria</taxon>
        <taxon>Anthozoa</taxon>
        <taxon>Octocorallia</taxon>
        <taxon>Malacalcyonacea</taxon>
        <taxon>Plexauridae</taxon>
        <taxon>Paramuricea</taxon>
    </lineage>
</organism>
<gene>
    <name evidence="1" type="ORF">PACLA_8A065654</name>
</gene>
<protein>
    <submittedName>
        <fullName evidence="1">Uncharacterized protein</fullName>
    </submittedName>
</protein>
<name>A0A6S7LAA5_PARCT</name>
<evidence type="ECO:0000313" key="2">
    <source>
        <dbReference type="Proteomes" id="UP001152795"/>
    </source>
</evidence>